<evidence type="ECO:0000256" key="1">
    <source>
        <dbReference type="ARBA" id="ARBA00006432"/>
    </source>
</evidence>
<keyword evidence="2 6" id="KW-0436">Ligase</keyword>
<name>A0A4R9A4V3_9MICO</name>
<dbReference type="InterPro" id="IPR042099">
    <property type="entry name" value="ANL_N_sf"/>
</dbReference>
<dbReference type="Proteomes" id="UP000297447">
    <property type="component" value="Unassembled WGS sequence"/>
</dbReference>
<keyword evidence="7" id="KW-1185">Reference proteome</keyword>
<dbReference type="Gene3D" id="3.30.300.30">
    <property type="match status" value="1"/>
</dbReference>
<evidence type="ECO:0000256" key="2">
    <source>
        <dbReference type="ARBA" id="ARBA00022598"/>
    </source>
</evidence>
<dbReference type="Pfam" id="PF00501">
    <property type="entry name" value="AMP-binding"/>
    <property type="match status" value="1"/>
</dbReference>
<dbReference type="Gene3D" id="3.40.50.12780">
    <property type="entry name" value="N-terminal domain of ligase-like"/>
    <property type="match status" value="1"/>
</dbReference>
<evidence type="ECO:0000259" key="4">
    <source>
        <dbReference type="Pfam" id="PF00501"/>
    </source>
</evidence>
<sequence>MSQINISPVERIRQHATFKKDAVGAIYEGTNYTYADIYSEARHFATGLLDYGVQAGDRVAYMGVNSLNFMVVLLGCAWVGAVYVPLNFRLAAEEVANQLHDFEPKIVVVEPGHAAIFDSISHDISTHPLLVDNDAALAAYENAPEHWNSLSEFMAGTTRVEPVVLLEDDVAMLLYTSGTTGRPKGAVLTHGNLWWNAVNVDSVVDTRSTDVNLAVAPLFHIGGLNAFTLRAFTSGATTIIRRSVDAEQTVKDLVDYKVTTMFAVPAMLAALTRVPGFASADLSNLRSTVAAGAPVPTALISEFLGRGIAIQQAWGLTETAPFATYLPAALTRTKNGSAGIPMPFTQVKLVDTASGEDVTVADLRGELWVKGPNVIREYWRNEKANADAFVRGWFRTGDIGYLDDDGFLFIVDRLKDMIITGGENVYPAEVERVLSGHPALADNAVIGVADEKWGESVTAVVVMAGAGDLTLQDVRDFVALHLARYKLPTRLHIVESMPRNGAGKLDKLAIRRLVAELTPEANHV</sequence>
<dbReference type="AlphaFoldDB" id="A0A4R9A4V3"/>
<evidence type="ECO:0000313" key="7">
    <source>
        <dbReference type="Proteomes" id="UP000297447"/>
    </source>
</evidence>
<dbReference type="FunFam" id="3.30.300.30:FF:000008">
    <property type="entry name" value="2,3-dihydroxybenzoate-AMP ligase"/>
    <property type="match status" value="1"/>
</dbReference>
<keyword evidence="3" id="KW-0472">Membrane</keyword>
<reference evidence="6 7" key="1">
    <citation type="submission" date="2019-03" db="EMBL/GenBank/DDBJ databases">
        <title>Genomics of glacier-inhabiting Cryobacterium strains.</title>
        <authorList>
            <person name="Liu Q."/>
            <person name="Xin Y.-H."/>
        </authorList>
    </citation>
    <scope>NUCLEOTIDE SEQUENCE [LARGE SCALE GENOMIC DNA]</scope>
    <source>
        <strain evidence="6 7">Hh14</strain>
    </source>
</reference>
<dbReference type="PANTHER" id="PTHR43201:SF32">
    <property type="entry name" value="2-SUCCINYLBENZOATE--COA LIGASE, CHLOROPLASTIC_PEROXISOMAL"/>
    <property type="match status" value="1"/>
</dbReference>
<protein>
    <submittedName>
        <fullName evidence="6">Fatty-acid--CoA ligase</fullName>
    </submittedName>
</protein>
<evidence type="ECO:0000256" key="3">
    <source>
        <dbReference type="SAM" id="Phobius"/>
    </source>
</evidence>
<dbReference type="SUPFAM" id="SSF56801">
    <property type="entry name" value="Acetyl-CoA synthetase-like"/>
    <property type="match status" value="1"/>
</dbReference>
<feature type="transmembrane region" description="Helical" evidence="3">
    <location>
        <begin position="67"/>
        <end position="86"/>
    </location>
</feature>
<dbReference type="GO" id="GO:0031956">
    <property type="term" value="F:medium-chain fatty acid-CoA ligase activity"/>
    <property type="evidence" value="ECO:0007669"/>
    <property type="project" value="TreeGrafter"/>
</dbReference>
<dbReference type="OrthoDB" id="9803968at2"/>
<accession>A0A4R9A4V3</accession>
<gene>
    <name evidence="6" type="ORF">E3T55_06670</name>
</gene>
<dbReference type="InterPro" id="IPR000873">
    <property type="entry name" value="AMP-dep_synth/lig_dom"/>
</dbReference>
<comment type="similarity">
    <text evidence="1">Belongs to the ATP-dependent AMP-binding enzyme family.</text>
</comment>
<feature type="domain" description="AMP-binding enzyme C-terminal" evidence="5">
    <location>
        <begin position="429"/>
        <end position="504"/>
    </location>
</feature>
<dbReference type="InterPro" id="IPR045851">
    <property type="entry name" value="AMP-bd_C_sf"/>
</dbReference>
<keyword evidence="3" id="KW-1133">Transmembrane helix</keyword>
<dbReference type="Pfam" id="PF13193">
    <property type="entry name" value="AMP-binding_C"/>
    <property type="match status" value="1"/>
</dbReference>
<dbReference type="InterPro" id="IPR020845">
    <property type="entry name" value="AMP-binding_CS"/>
</dbReference>
<evidence type="ECO:0000259" key="5">
    <source>
        <dbReference type="Pfam" id="PF13193"/>
    </source>
</evidence>
<dbReference type="PANTHER" id="PTHR43201">
    <property type="entry name" value="ACYL-COA SYNTHETASE"/>
    <property type="match status" value="1"/>
</dbReference>
<evidence type="ECO:0000313" key="6">
    <source>
        <dbReference type="EMBL" id="TFD52281.1"/>
    </source>
</evidence>
<proteinExistence type="inferred from homology"/>
<organism evidence="6 7">
    <name type="scientific">Cryobacterium frigoriphilum</name>
    <dbReference type="NCBI Taxonomy" id="1259150"/>
    <lineage>
        <taxon>Bacteria</taxon>
        <taxon>Bacillati</taxon>
        <taxon>Actinomycetota</taxon>
        <taxon>Actinomycetes</taxon>
        <taxon>Micrococcales</taxon>
        <taxon>Microbacteriaceae</taxon>
        <taxon>Cryobacterium</taxon>
    </lineage>
</organism>
<comment type="caution">
    <text evidence="6">The sequence shown here is derived from an EMBL/GenBank/DDBJ whole genome shotgun (WGS) entry which is preliminary data.</text>
</comment>
<dbReference type="PROSITE" id="PS00455">
    <property type="entry name" value="AMP_BINDING"/>
    <property type="match status" value="1"/>
</dbReference>
<dbReference type="GO" id="GO:0006631">
    <property type="term" value="P:fatty acid metabolic process"/>
    <property type="evidence" value="ECO:0007669"/>
    <property type="project" value="TreeGrafter"/>
</dbReference>
<dbReference type="InterPro" id="IPR025110">
    <property type="entry name" value="AMP-bd_C"/>
</dbReference>
<keyword evidence="3" id="KW-0812">Transmembrane</keyword>
<feature type="domain" description="AMP-dependent synthetase/ligase" evidence="4">
    <location>
        <begin position="14"/>
        <end position="379"/>
    </location>
</feature>
<dbReference type="EMBL" id="SOHE01000029">
    <property type="protein sequence ID" value="TFD52281.1"/>
    <property type="molecule type" value="Genomic_DNA"/>
</dbReference>
<dbReference type="RefSeq" id="WP_134518792.1">
    <property type="nucleotide sequence ID" value="NZ_SOHE01000029.1"/>
</dbReference>